<proteinExistence type="predicted"/>
<dbReference type="PaxDb" id="1148-1001600"/>
<dbReference type="InParanoid" id="Q55698"/>
<evidence type="ECO:0000256" key="1">
    <source>
        <dbReference type="SAM" id="Phobius"/>
    </source>
</evidence>
<dbReference type="EMBL" id="BA000022">
    <property type="protein sequence ID" value="BAA10228.1"/>
    <property type="molecule type" value="Genomic_DNA"/>
</dbReference>
<keyword evidence="3" id="KW-1185">Reference proteome</keyword>
<reference evidence="2 3" key="2">
    <citation type="journal article" date="1996" name="DNA Res.">
        <title>Sequence analysis of the genome of the unicellular cyanobacterium Synechocystis sp. strain PCC6803. II. Sequence determination of the entire genome and assignment of potential protein-coding regions.</title>
        <authorList>
            <person name="Kaneko T."/>
            <person name="Sato S."/>
            <person name="Kotani H."/>
            <person name="Tanaka A."/>
            <person name="Asamizu E."/>
            <person name="Nakamura Y."/>
            <person name="Miyajima N."/>
            <person name="Hirosawa M."/>
            <person name="Sugiura M."/>
            <person name="Sasamoto S."/>
            <person name="Kimura T."/>
            <person name="Hosouchi T."/>
            <person name="Matsuno A."/>
            <person name="Muraki A."/>
            <person name="Nakazaki N."/>
            <person name="Naruo K."/>
            <person name="Okumura S."/>
            <person name="Shimpo S."/>
            <person name="Takeuchi C."/>
            <person name="Wada T."/>
            <person name="Watanabe A."/>
            <person name="Yamada M."/>
            <person name="Yasuda M."/>
            <person name="Tabata S."/>
        </authorList>
    </citation>
    <scope>NUCLEOTIDE SEQUENCE [LARGE SCALE GENOMIC DNA]</scope>
    <source>
        <strain evidence="3">ATCC 27184 / PCC 6803 / Kazusa</strain>
    </source>
</reference>
<dbReference type="Proteomes" id="UP000001425">
    <property type="component" value="Chromosome"/>
</dbReference>
<dbReference type="eggNOG" id="COG4726">
    <property type="taxonomic scope" value="Bacteria"/>
</dbReference>
<keyword evidence="1" id="KW-0472">Membrane</keyword>
<dbReference type="KEGG" id="syn:slr0226"/>
<sequence length="482" mass="50849">MNPCKFFRLIIFSRRRSADNGGFALPMAIMVGLVLTVIGIVMMQRSMFQQNDSTSKAATDQAQNAAEAGITKIINLMNTPANRFISALPDCQNWDAGSNTCTDTGSTPSWHNLPNLGSWTITTPGAACQPPATTTTDITATASNRAWKTLPQGEFRLVSYQYTPDTANGGAIGLGPGTGTLVVEGAINRNAANEARSRIEVKIPITRLPNDASVSSLWVTETATGDEIVSGNQDVYSDIIVNDCDASVDPADFPNSEVAIGTYEAIYSNVPQPNLPPYPTCPASNTFATMSGSMTLPRSTDASTTITLNDGTNLPAYVYCIDKIALGGNDTINVRTINPTSGERFLVLMHVKGDINVSGNTHLNHSCSGSCADYKPTDLNIFGYGQSAHSSTPPQILASGGNNIEAFILAPDYVYGVNGGGNDGGVTGSLIVKKVINSSSSNQMIFSDISGLTWEELVSTIVAPPSAPNLNPISGWSTKATN</sequence>
<accession>Q55698</accession>
<keyword evidence="1" id="KW-0812">Transmembrane</keyword>
<name>Q55698_SYNY3</name>
<dbReference type="EnsemblBacteria" id="BAA10228">
    <property type="protein sequence ID" value="BAA10228"/>
    <property type="gene ID" value="BAA10228"/>
</dbReference>
<keyword evidence="1" id="KW-1133">Transmembrane helix</keyword>
<dbReference type="AlphaFoldDB" id="Q55698"/>
<gene>
    <name evidence="2" type="ordered locus">slr0226</name>
</gene>
<evidence type="ECO:0000313" key="2">
    <source>
        <dbReference type="EMBL" id="BAA10228.1"/>
    </source>
</evidence>
<dbReference type="IntAct" id="Q55698">
    <property type="interactions" value="4"/>
</dbReference>
<reference evidence="2 3" key="1">
    <citation type="journal article" date="1995" name="DNA Res.">
        <title>Sequence analysis of the genome of the unicellular cyanobacterium Synechocystis sp. strain PCC6803. I. Sequence features in the 1 Mb region from map positions 64% to 92% of the genome.</title>
        <authorList>
            <person name="Kaneko T."/>
            <person name="Tanaka A."/>
            <person name="Sato S."/>
            <person name="Kotani H."/>
            <person name="Sazuka T."/>
            <person name="Miyajima N."/>
            <person name="Sugiura M."/>
            <person name="Tabata S."/>
        </authorList>
    </citation>
    <scope>NUCLEOTIDE SEQUENCE [LARGE SCALE GENOMIC DNA]</scope>
    <source>
        <strain evidence="3">ATCC 27184 / PCC 6803 / Kazusa</strain>
    </source>
</reference>
<protein>
    <submittedName>
        <fullName evidence="2">Slr0226 protein</fullName>
    </submittedName>
</protein>
<dbReference type="PIR" id="S76376">
    <property type="entry name" value="S76376"/>
</dbReference>
<organism evidence="2 3">
    <name type="scientific">Synechocystis sp. (strain ATCC 27184 / PCC 6803 / Kazusa)</name>
    <dbReference type="NCBI Taxonomy" id="1111708"/>
    <lineage>
        <taxon>Bacteria</taxon>
        <taxon>Bacillati</taxon>
        <taxon>Cyanobacteriota</taxon>
        <taxon>Cyanophyceae</taxon>
        <taxon>Synechococcales</taxon>
        <taxon>Merismopediaceae</taxon>
        <taxon>Synechocystis</taxon>
    </lineage>
</organism>
<feature type="transmembrane region" description="Helical" evidence="1">
    <location>
        <begin position="21"/>
        <end position="43"/>
    </location>
</feature>
<evidence type="ECO:0000313" key="3">
    <source>
        <dbReference type="Proteomes" id="UP000001425"/>
    </source>
</evidence>